<keyword evidence="5 7" id="KW-0456">Lyase</keyword>
<dbReference type="GO" id="GO:0005886">
    <property type="term" value="C:plasma membrane"/>
    <property type="evidence" value="ECO:0007669"/>
    <property type="project" value="UniProtKB-SubCell"/>
</dbReference>
<evidence type="ECO:0000256" key="7">
    <source>
        <dbReference type="HAMAP-Rule" id="MF_02065"/>
    </source>
</evidence>
<dbReference type="PANTHER" id="PTHR30518">
    <property type="entry name" value="ENDOLYTIC MUREIN TRANSGLYCOSYLASE"/>
    <property type="match status" value="1"/>
</dbReference>
<evidence type="ECO:0000256" key="4">
    <source>
        <dbReference type="ARBA" id="ARBA00023136"/>
    </source>
</evidence>
<comment type="similarity">
    <text evidence="7">Belongs to the transglycosylase MltG family.</text>
</comment>
<dbReference type="GO" id="GO:0008932">
    <property type="term" value="F:lytic endotransglycosylase activity"/>
    <property type="evidence" value="ECO:0007669"/>
    <property type="project" value="UniProtKB-UniRule"/>
</dbReference>
<keyword evidence="4 7" id="KW-0472">Membrane</keyword>
<reference evidence="9 10" key="1">
    <citation type="submission" date="2016-10" db="EMBL/GenBank/DDBJ databases">
        <authorList>
            <person name="de Groot N.N."/>
        </authorList>
    </citation>
    <scope>NUCLEOTIDE SEQUENCE [LARGE SCALE GENOMIC DNA]</scope>
    <source>
        <strain evidence="9 10">CGMCC 4.6858</strain>
    </source>
</reference>
<keyword evidence="3 7" id="KW-1133">Transmembrane helix</keyword>
<organism evidence="9 10">
    <name type="scientific">Nocardioides lianchengensis</name>
    <dbReference type="NCBI Taxonomy" id="1045774"/>
    <lineage>
        <taxon>Bacteria</taxon>
        <taxon>Bacillati</taxon>
        <taxon>Actinomycetota</taxon>
        <taxon>Actinomycetes</taxon>
        <taxon>Propionibacteriales</taxon>
        <taxon>Nocardioidaceae</taxon>
        <taxon>Nocardioides</taxon>
    </lineage>
</organism>
<dbReference type="GO" id="GO:0009252">
    <property type="term" value="P:peptidoglycan biosynthetic process"/>
    <property type="evidence" value="ECO:0007669"/>
    <property type="project" value="UniProtKB-UniRule"/>
</dbReference>
<feature type="transmembrane region" description="Helical" evidence="7">
    <location>
        <begin position="45"/>
        <end position="66"/>
    </location>
</feature>
<dbReference type="PANTHER" id="PTHR30518:SF2">
    <property type="entry name" value="ENDOLYTIC MUREIN TRANSGLYCOSYLASE"/>
    <property type="match status" value="1"/>
</dbReference>
<dbReference type="EC" id="4.2.2.29" evidence="7"/>
<comment type="function">
    <text evidence="7">Functions as a peptidoglycan terminase that cleaves nascent peptidoglycan strands endolytically to terminate their elongation.</text>
</comment>
<evidence type="ECO:0000313" key="9">
    <source>
        <dbReference type="EMBL" id="SDD11476.1"/>
    </source>
</evidence>
<feature type="compositionally biased region" description="Basic and acidic residues" evidence="8">
    <location>
        <begin position="1"/>
        <end position="26"/>
    </location>
</feature>
<dbReference type="STRING" id="1045774.SAMN05421872_1066"/>
<keyword evidence="6 7" id="KW-0961">Cell wall biogenesis/degradation</keyword>
<evidence type="ECO:0000313" key="10">
    <source>
        <dbReference type="Proteomes" id="UP000199034"/>
    </source>
</evidence>
<evidence type="ECO:0000256" key="3">
    <source>
        <dbReference type="ARBA" id="ARBA00022989"/>
    </source>
</evidence>
<dbReference type="InterPro" id="IPR003770">
    <property type="entry name" value="MLTG-like"/>
</dbReference>
<comment type="catalytic activity">
    <reaction evidence="7">
        <text>a peptidoglycan chain = a peptidoglycan chain with N-acetyl-1,6-anhydromuramyl-[peptide] at the reducing end + a peptidoglycan chain with N-acetylglucosamine at the non-reducing end.</text>
        <dbReference type="EC" id="4.2.2.29"/>
    </reaction>
</comment>
<proteinExistence type="inferred from homology"/>
<accession>A0A1G6S5J8</accession>
<dbReference type="Proteomes" id="UP000199034">
    <property type="component" value="Unassembled WGS sequence"/>
</dbReference>
<name>A0A1G6S5J8_9ACTN</name>
<sequence length="403" mass="43003">MSEHHPEPDLHDDSGLLPRVDEHDEAPTYVAGGARRARKKRGRGASGCLAVLVALGVVAGLLYFGVTAGLDKIKEQFADPEDYPGPGTGSVTFEVASGDNGSAICRNLESEGVVASVDACVSAVNGNPESGSIQVGFYELQQEMASADAVARLVDPANLLTSRVTVREGLRLTEIVDALAEGTEFPARAYQRALRNPAALGLPEEAGGNAEGYLFPATYDIGPDDKPVDILKRMVDRWKQAAEDADLQGAAERLGYTTHELMTIASLIEAEGRGDDMPKISRVIYNRLEGPGDKGGTNGKLQIDATVAYGLGLSPGSTELTREQLDTPTPYNTRLNVVGLPPGPIEAPGDAAIKAAVEPADGPWYYYVTVDLATGETRFYEDYDGFLDGQAQYKEYCETSDRC</sequence>
<dbReference type="RefSeq" id="WP_090855705.1">
    <property type="nucleotide sequence ID" value="NZ_FMZM01000006.1"/>
</dbReference>
<evidence type="ECO:0000256" key="5">
    <source>
        <dbReference type="ARBA" id="ARBA00023239"/>
    </source>
</evidence>
<keyword evidence="2 7" id="KW-0812">Transmembrane</keyword>
<evidence type="ECO:0000256" key="8">
    <source>
        <dbReference type="SAM" id="MobiDB-lite"/>
    </source>
</evidence>
<feature type="site" description="Important for catalytic activity" evidence="7">
    <location>
        <position position="271"/>
    </location>
</feature>
<dbReference type="EMBL" id="FMZM01000006">
    <property type="protein sequence ID" value="SDD11476.1"/>
    <property type="molecule type" value="Genomic_DNA"/>
</dbReference>
<keyword evidence="10" id="KW-1185">Reference proteome</keyword>
<dbReference type="GO" id="GO:0071555">
    <property type="term" value="P:cell wall organization"/>
    <property type="evidence" value="ECO:0007669"/>
    <property type="project" value="UniProtKB-KW"/>
</dbReference>
<evidence type="ECO:0000256" key="2">
    <source>
        <dbReference type="ARBA" id="ARBA00022692"/>
    </source>
</evidence>
<comment type="subcellular location">
    <subcellularLocation>
        <location evidence="7">Cell membrane</location>
        <topology evidence="7">Single-pass membrane protein</topology>
    </subcellularLocation>
</comment>
<protein>
    <recommendedName>
        <fullName evidence="7">Endolytic murein transglycosylase</fullName>
        <ecNumber evidence="7">4.2.2.29</ecNumber>
    </recommendedName>
    <alternativeName>
        <fullName evidence="7">Peptidoglycan lytic transglycosylase</fullName>
    </alternativeName>
    <alternativeName>
        <fullName evidence="7">Peptidoglycan polymerization terminase</fullName>
    </alternativeName>
</protein>
<dbReference type="CDD" id="cd08010">
    <property type="entry name" value="MltG_like"/>
    <property type="match status" value="1"/>
</dbReference>
<dbReference type="Gene3D" id="3.30.1490.480">
    <property type="entry name" value="Endolytic murein transglycosylase"/>
    <property type="match status" value="1"/>
</dbReference>
<dbReference type="NCBIfam" id="TIGR00247">
    <property type="entry name" value="endolytic transglycosylase MltG"/>
    <property type="match status" value="1"/>
</dbReference>
<evidence type="ECO:0000256" key="1">
    <source>
        <dbReference type="ARBA" id="ARBA00022475"/>
    </source>
</evidence>
<dbReference type="OrthoDB" id="9814591at2"/>
<dbReference type="AlphaFoldDB" id="A0A1G6S5J8"/>
<dbReference type="HAMAP" id="MF_02065">
    <property type="entry name" value="MltG"/>
    <property type="match status" value="1"/>
</dbReference>
<keyword evidence="1 7" id="KW-1003">Cell membrane</keyword>
<gene>
    <name evidence="7" type="primary">mltG</name>
    <name evidence="9" type="ORF">SAMN05421872_1066</name>
</gene>
<evidence type="ECO:0000256" key="6">
    <source>
        <dbReference type="ARBA" id="ARBA00023316"/>
    </source>
</evidence>
<feature type="region of interest" description="Disordered" evidence="8">
    <location>
        <begin position="1"/>
        <end position="28"/>
    </location>
</feature>
<dbReference type="Pfam" id="PF02618">
    <property type="entry name" value="YceG"/>
    <property type="match status" value="1"/>
</dbReference>